<evidence type="ECO:0000313" key="3">
    <source>
        <dbReference type="Proteomes" id="UP000234632"/>
    </source>
</evidence>
<protein>
    <recommendedName>
        <fullName evidence="1">ApeA N-terminal domain-containing protein</fullName>
    </recommendedName>
</protein>
<comment type="caution">
    <text evidence="2">The sequence shown here is derived from an EMBL/GenBank/DDBJ whole genome shotgun (WGS) entry which is preliminary data.</text>
</comment>
<dbReference type="Pfam" id="PF18862">
    <property type="entry name" value="ApeA_NTD1"/>
    <property type="match status" value="1"/>
</dbReference>
<dbReference type="InterPro" id="IPR041223">
    <property type="entry name" value="ApeA_NTD"/>
</dbReference>
<accession>A0A2N4T3T3</accession>
<dbReference type="Proteomes" id="UP000234632">
    <property type="component" value="Unassembled WGS sequence"/>
</dbReference>
<name>A0A2N4T3T3_9MICC</name>
<proteinExistence type="predicted"/>
<dbReference type="AlphaFoldDB" id="A0A2N4T3T3"/>
<organism evidence="2 3">
    <name type="scientific">Kocuria flava</name>
    <dbReference type="NCBI Taxonomy" id="446860"/>
    <lineage>
        <taxon>Bacteria</taxon>
        <taxon>Bacillati</taxon>
        <taxon>Actinomycetota</taxon>
        <taxon>Actinomycetes</taxon>
        <taxon>Micrococcales</taxon>
        <taxon>Micrococcaceae</taxon>
        <taxon>Kocuria</taxon>
    </lineage>
</organism>
<reference evidence="2 3" key="1">
    <citation type="submission" date="2015-12" db="EMBL/GenBank/DDBJ databases">
        <authorList>
            <person name="Shamseldin A."/>
            <person name="Moawad H."/>
            <person name="Abd El-Rahim W.M."/>
            <person name="Sadowsky M.J."/>
        </authorList>
    </citation>
    <scope>NUCLEOTIDE SEQUENCE [LARGE SCALE GENOMIC DNA]</scope>
    <source>
        <strain evidence="2 3">S43</strain>
    </source>
</reference>
<evidence type="ECO:0000313" key="2">
    <source>
        <dbReference type="EMBL" id="PLC12891.1"/>
    </source>
</evidence>
<evidence type="ECO:0000259" key="1">
    <source>
        <dbReference type="Pfam" id="PF18862"/>
    </source>
</evidence>
<feature type="domain" description="ApeA N-terminal" evidence="1">
    <location>
        <begin position="4"/>
        <end position="202"/>
    </location>
</feature>
<sequence length="351" mass="39490">MGAERIHVHQSFSNVLFEVDEEVAFSRAQISLLGLAYWVMETGLEESMTFKEEKAGNITDIAHQIKISHVPDVKFTGPDGENLRFSHTYTMGGDRRTELRFTQDFKFVVEPDSLRAPGEYMKVSSALQDLLTIAIGRPSVLREVVFRHPDTKRVLGEKEYYPPIVSRAQWAVRPAKRKKPLSQNDVIFNLDDFGGPEKVTKWLEVAGANRSTLSRVMATKYSVDMFAGDLFFSCAAALEAYDRTMFADDIYYVDRLKRCAQRVGAPFTSLVCDVDSWATLVKKNRNTVAHHNAEIADATTAQIVLGRSAFWLYVFCLLRDVDAPEVVFEKLSDQPSFDRLTSDLAGVLAAP</sequence>
<dbReference type="EMBL" id="LOMZ01000001">
    <property type="protein sequence ID" value="PLC12891.1"/>
    <property type="molecule type" value="Genomic_DNA"/>
</dbReference>
<gene>
    <name evidence="2" type="ORF">AUQ48_12455</name>
</gene>